<evidence type="ECO:0000313" key="1">
    <source>
        <dbReference type="EMBL" id="GHD39067.1"/>
    </source>
</evidence>
<keyword evidence="2" id="KW-1185">Reference proteome</keyword>
<accession>A0A918XMZ4</accession>
<comment type="caution">
    <text evidence="1">The sequence shown here is derived from an EMBL/GenBank/DDBJ whole genome shotgun (WGS) entry which is preliminary data.</text>
</comment>
<gene>
    <name evidence="1" type="ORF">GCM10017083_00510</name>
</gene>
<dbReference type="EMBL" id="BMZS01000001">
    <property type="protein sequence ID" value="GHD39067.1"/>
    <property type="molecule type" value="Genomic_DNA"/>
</dbReference>
<dbReference type="CDD" id="cd08916">
    <property type="entry name" value="TrHb3_P"/>
    <property type="match status" value="1"/>
</dbReference>
<dbReference type="RefSeq" id="WP_229836120.1">
    <property type="nucleotide sequence ID" value="NZ_BMZS01000001.1"/>
</dbReference>
<dbReference type="AlphaFoldDB" id="A0A918XMZ4"/>
<reference evidence="1" key="2">
    <citation type="submission" date="2020-09" db="EMBL/GenBank/DDBJ databases">
        <authorList>
            <person name="Sun Q."/>
            <person name="Kim S."/>
        </authorList>
    </citation>
    <scope>NUCLEOTIDE SEQUENCE</scope>
    <source>
        <strain evidence="1">KCTC 42651</strain>
    </source>
</reference>
<proteinExistence type="predicted"/>
<dbReference type="Gene3D" id="1.10.490.10">
    <property type="entry name" value="Globins"/>
    <property type="match status" value="1"/>
</dbReference>
<organism evidence="1 2">
    <name type="scientific">Thalassobaculum fulvum</name>
    <dbReference type="NCBI Taxonomy" id="1633335"/>
    <lineage>
        <taxon>Bacteria</taxon>
        <taxon>Pseudomonadati</taxon>
        <taxon>Pseudomonadota</taxon>
        <taxon>Alphaproteobacteria</taxon>
        <taxon>Rhodospirillales</taxon>
        <taxon>Thalassobaculaceae</taxon>
        <taxon>Thalassobaculum</taxon>
    </lineage>
</organism>
<reference evidence="1" key="1">
    <citation type="journal article" date="2014" name="Int. J. Syst. Evol. Microbiol.">
        <title>Complete genome sequence of Corynebacterium casei LMG S-19264T (=DSM 44701T), isolated from a smear-ripened cheese.</title>
        <authorList>
            <consortium name="US DOE Joint Genome Institute (JGI-PGF)"/>
            <person name="Walter F."/>
            <person name="Albersmeier A."/>
            <person name="Kalinowski J."/>
            <person name="Ruckert C."/>
        </authorList>
    </citation>
    <scope>NUCLEOTIDE SEQUENCE</scope>
    <source>
        <strain evidence="1">KCTC 42651</strain>
    </source>
</reference>
<dbReference type="InterPro" id="IPR009050">
    <property type="entry name" value="Globin-like_sf"/>
</dbReference>
<evidence type="ECO:0000313" key="2">
    <source>
        <dbReference type="Proteomes" id="UP000630353"/>
    </source>
</evidence>
<dbReference type="GO" id="GO:0020037">
    <property type="term" value="F:heme binding"/>
    <property type="evidence" value="ECO:0007669"/>
    <property type="project" value="InterPro"/>
</dbReference>
<dbReference type="Proteomes" id="UP000630353">
    <property type="component" value="Unassembled WGS sequence"/>
</dbReference>
<dbReference type="SUPFAM" id="SSF46458">
    <property type="entry name" value="Globin-like"/>
    <property type="match status" value="1"/>
</dbReference>
<dbReference type="GO" id="GO:0019825">
    <property type="term" value="F:oxygen binding"/>
    <property type="evidence" value="ECO:0007669"/>
    <property type="project" value="InterPro"/>
</dbReference>
<name>A0A918XMZ4_9PROT</name>
<protein>
    <submittedName>
        <fullName evidence="1">Preprotein translocase subunit TatC</fullName>
    </submittedName>
</protein>
<dbReference type="InterPro" id="IPR012292">
    <property type="entry name" value="Globin/Proto"/>
</dbReference>
<sequence length="140" mass="15868">MREPIMTAYAEPDTVVTEAEIEHTVALFYGRAREDALLGPVFRGAVPDAEWDAHLAKIAAFWRKVLRRQPGYEGNPMRAHVALGVLEKRHFDRWLALFEAAAREVCRPEAAEIFVERARLIAASLLHGLEFFRNREQAAG</sequence>